<name>A0A806KKM6_9BACT</name>
<dbReference type="AlphaFoldDB" id="A0A806KKM6"/>
<accession>A0A806KKM6</accession>
<feature type="region of interest" description="Disordered" evidence="1">
    <location>
        <begin position="1"/>
        <end position="41"/>
    </location>
</feature>
<evidence type="ECO:0000256" key="1">
    <source>
        <dbReference type="SAM" id="MobiDB-lite"/>
    </source>
</evidence>
<evidence type="ECO:0000313" key="2">
    <source>
        <dbReference type="EMBL" id="AGS53700.1"/>
    </source>
</evidence>
<protein>
    <submittedName>
        <fullName evidence="2">Uncharacterized protein</fullName>
    </submittedName>
</protein>
<proteinExistence type="predicted"/>
<sequence>MLAVKPSAEGGKHRHSRESGNPGRSRVKSDIWKVNDFGGSE</sequence>
<dbReference type="EMBL" id="JQ844245">
    <property type="protein sequence ID" value="AGS53700.1"/>
    <property type="molecule type" value="Genomic_DNA"/>
</dbReference>
<organism evidence="2">
    <name type="scientific">uncultured bacterium contig00174</name>
    <dbReference type="NCBI Taxonomy" id="1181596"/>
    <lineage>
        <taxon>Bacteria</taxon>
        <taxon>environmental samples</taxon>
    </lineage>
</organism>
<reference evidence="2" key="1">
    <citation type="submission" date="2012-03" db="EMBL/GenBank/DDBJ databases">
        <title>Functional metagenomics reveals considerable lignocellulase gene clusters in the gut microbiome of a wood-feeding higher termite.</title>
        <authorList>
            <person name="Liu N."/>
        </authorList>
    </citation>
    <scope>NUCLEOTIDE SEQUENCE</scope>
</reference>